<dbReference type="EMBL" id="QCZI01000001">
    <property type="protein sequence ID" value="PWA07162.1"/>
    <property type="molecule type" value="Genomic_DNA"/>
</dbReference>
<keyword evidence="3" id="KW-1185">Reference proteome</keyword>
<proteinExistence type="predicted"/>
<gene>
    <name evidence="2" type="ORF">DB895_00075</name>
</gene>
<keyword evidence="1" id="KW-0732">Signal</keyword>
<dbReference type="Proteomes" id="UP000245449">
    <property type="component" value="Unassembled WGS sequence"/>
</dbReference>
<evidence type="ECO:0000256" key="1">
    <source>
        <dbReference type="SAM" id="SignalP"/>
    </source>
</evidence>
<evidence type="ECO:0000313" key="3">
    <source>
        <dbReference type="Proteomes" id="UP000245449"/>
    </source>
</evidence>
<sequence>MKFQLKNILAVVAIAFALFSCSDNKDTTPTINELDGLTKFKEITNTSHTIELYTHAGALEQGYNEISLRIKDNASGQYVKNATISWVPMMHMMTMTHSCPKSEVEKTTTEGTLYEGNIVFQMAQNATEYWDLKVDYTINGTAYTATSVIDVPASVKQRVTTFTGSDNVKYILAFAEPHHPKVALNDITVGVYKMESMMSFPIVDNFKVKIDPRMPSMGNHGSPNNVDLTQSTSDKLYHGKFSLTMTGLWKINLQLLNTSDVVLKGEAITDLVPASSIYFEIEF</sequence>
<dbReference type="PROSITE" id="PS51257">
    <property type="entry name" value="PROKAR_LIPOPROTEIN"/>
    <property type="match status" value="1"/>
</dbReference>
<evidence type="ECO:0008006" key="4">
    <source>
        <dbReference type="Google" id="ProtNLM"/>
    </source>
</evidence>
<dbReference type="AlphaFoldDB" id="A0A2U1JPU9"/>
<protein>
    <recommendedName>
        <fullName evidence="4">YtkA-like domain-containing protein</fullName>
    </recommendedName>
</protein>
<feature type="chain" id="PRO_5015502392" description="YtkA-like domain-containing protein" evidence="1">
    <location>
        <begin position="23"/>
        <end position="283"/>
    </location>
</feature>
<accession>A0A2U1JPU9</accession>
<dbReference type="RefSeq" id="WP_116723309.1">
    <property type="nucleotide sequence ID" value="NZ_QCZI01000001.1"/>
</dbReference>
<comment type="caution">
    <text evidence="2">The sequence shown here is derived from an EMBL/GenBank/DDBJ whole genome shotgun (WGS) entry which is preliminary data.</text>
</comment>
<feature type="signal peptide" evidence="1">
    <location>
        <begin position="1"/>
        <end position="22"/>
    </location>
</feature>
<evidence type="ECO:0000313" key="2">
    <source>
        <dbReference type="EMBL" id="PWA07162.1"/>
    </source>
</evidence>
<name>A0A2U1JPU9_9FLAO</name>
<dbReference type="OrthoDB" id="1065544at2"/>
<reference evidence="2 3" key="1">
    <citation type="submission" date="2018-04" db="EMBL/GenBank/DDBJ databases">
        <title>Flavobacterium sp. nov., isolated from glacier ice.</title>
        <authorList>
            <person name="Liu Q."/>
            <person name="Xin Y.-H."/>
        </authorList>
    </citation>
    <scope>NUCLEOTIDE SEQUENCE [LARGE SCALE GENOMIC DNA]</scope>
    <source>
        <strain evidence="2 3">RB1R5</strain>
    </source>
</reference>
<organism evidence="2 3">
    <name type="scientific">Flavobacterium psychrotolerans</name>
    <dbReference type="NCBI Taxonomy" id="2169410"/>
    <lineage>
        <taxon>Bacteria</taxon>
        <taxon>Pseudomonadati</taxon>
        <taxon>Bacteroidota</taxon>
        <taxon>Flavobacteriia</taxon>
        <taxon>Flavobacteriales</taxon>
        <taxon>Flavobacteriaceae</taxon>
        <taxon>Flavobacterium</taxon>
    </lineage>
</organism>